<dbReference type="SMART" id="SM00179">
    <property type="entry name" value="EGF_CA"/>
    <property type="match status" value="3"/>
</dbReference>
<dbReference type="PROSITE" id="PS01187">
    <property type="entry name" value="EGF_CA"/>
    <property type="match status" value="1"/>
</dbReference>
<dbReference type="InterPro" id="IPR000742">
    <property type="entry name" value="EGF"/>
</dbReference>
<dbReference type="PANTHER" id="PTHR12916:SF4">
    <property type="entry name" value="UNINFLATABLE, ISOFORM C"/>
    <property type="match status" value="1"/>
</dbReference>
<dbReference type="GO" id="GO:0007219">
    <property type="term" value="P:Notch signaling pathway"/>
    <property type="evidence" value="ECO:0007669"/>
    <property type="project" value="TreeGrafter"/>
</dbReference>
<evidence type="ECO:0000259" key="6">
    <source>
        <dbReference type="PROSITE" id="PS50026"/>
    </source>
</evidence>
<accession>A0AAD9MSV7</accession>
<feature type="disulfide bond" evidence="5">
    <location>
        <begin position="93"/>
        <end position="110"/>
    </location>
</feature>
<dbReference type="EMBL" id="JAODUO010005113">
    <property type="protein sequence ID" value="KAK2141774.1"/>
    <property type="molecule type" value="Genomic_DNA"/>
</dbReference>
<keyword evidence="2" id="KW-0732">Signal</keyword>
<feature type="domain" description="EGF-like" evidence="6">
    <location>
        <begin position="84"/>
        <end position="122"/>
    </location>
</feature>
<keyword evidence="4 5" id="KW-1015">Disulfide bond</keyword>
<dbReference type="Pfam" id="PF12661">
    <property type="entry name" value="hEGF"/>
    <property type="match status" value="1"/>
</dbReference>
<dbReference type="InterPro" id="IPR000152">
    <property type="entry name" value="EGF-type_Asp/Asn_hydroxyl_site"/>
</dbReference>
<dbReference type="Proteomes" id="UP001209878">
    <property type="component" value="Unassembled WGS sequence"/>
</dbReference>
<protein>
    <recommendedName>
        <fullName evidence="6">EGF-like domain-containing protein</fullName>
    </recommendedName>
</protein>
<feature type="domain" description="EGF-like" evidence="6">
    <location>
        <begin position="45"/>
        <end position="82"/>
    </location>
</feature>
<dbReference type="InterPro" id="IPR013032">
    <property type="entry name" value="EGF-like_CS"/>
</dbReference>
<dbReference type="GO" id="GO:0005509">
    <property type="term" value="F:calcium ion binding"/>
    <property type="evidence" value="ECO:0007669"/>
    <property type="project" value="InterPro"/>
</dbReference>
<dbReference type="Gene3D" id="2.10.25.10">
    <property type="entry name" value="Laminin"/>
    <property type="match status" value="2"/>
</dbReference>
<dbReference type="PROSITE" id="PS50026">
    <property type="entry name" value="EGF_3"/>
    <property type="match status" value="3"/>
</dbReference>
<evidence type="ECO:0000256" key="3">
    <source>
        <dbReference type="ARBA" id="ARBA00022737"/>
    </source>
</evidence>
<proteinExistence type="predicted"/>
<reference evidence="7" key="1">
    <citation type="journal article" date="2023" name="Mol. Biol. Evol.">
        <title>Third-Generation Sequencing Reveals the Adaptive Role of the Epigenome in Three Deep-Sea Polychaetes.</title>
        <authorList>
            <person name="Perez M."/>
            <person name="Aroh O."/>
            <person name="Sun Y."/>
            <person name="Lan Y."/>
            <person name="Juniper S.K."/>
            <person name="Young C.R."/>
            <person name="Angers B."/>
            <person name="Qian P.Y."/>
        </authorList>
    </citation>
    <scope>NUCLEOTIDE SEQUENCE</scope>
    <source>
        <strain evidence="7">R07B-5</strain>
    </source>
</reference>
<dbReference type="SMART" id="SM00181">
    <property type="entry name" value="EGF"/>
    <property type="match status" value="2"/>
</dbReference>
<keyword evidence="3" id="KW-0677">Repeat</keyword>
<keyword evidence="1 5" id="KW-0245">EGF-like domain</keyword>
<feature type="disulfide bond" evidence="5">
    <location>
        <begin position="112"/>
        <end position="121"/>
    </location>
</feature>
<dbReference type="PROSITE" id="PS00022">
    <property type="entry name" value="EGF_1"/>
    <property type="match status" value="1"/>
</dbReference>
<evidence type="ECO:0000256" key="1">
    <source>
        <dbReference type="ARBA" id="ARBA00022536"/>
    </source>
</evidence>
<name>A0AAD9MSV7_RIDPI</name>
<sequence>MCVDCTGPNNAYVEEKYVQNYMKGNVYDPEHGWSVSTIACAAPVVVKVCADVTCANGGTCEDTMSGFKCHCIFGHYNGSMCENDKIPCTAVKCLNGATCRDTDVGVGHVCECVAGYTGDTCETDIDECADNPCHSVYNVSCEDKVNDFKCECHTCSCSNVTVKKDCTLDSLTTGKALAACKEANEAHKGESDYRIAHPYLCTKYIWCYSGGLNGDEMDCGTGTFNPAYTDPNHPCKESVPECIQT</sequence>
<evidence type="ECO:0000313" key="7">
    <source>
        <dbReference type="EMBL" id="KAK2141774.1"/>
    </source>
</evidence>
<organism evidence="7 8">
    <name type="scientific">Ridgeia piscesae</name>
    <name type="common">Tubeworm</name>
    <dbReference type="NCBI Taxonomy" id="27915"/>
    <lineage>
        <taxon>Eukaryota</taxon>
        <taxon>Metazoa</taxon>
        <taxon>Spiralia</taxon>
        <taxon>Lophotrochozoa</taxon>
        <taxon>Annelida</taxon>
        <taxon>Polychaeta</taxon>
        <taxon>Sedentaria</taxon>
        <taxon>Canalipalpata</taxon>
        <taxon>Sabellida</taxon>
        <taxon>Siboglinidae</taxon>
        <taxon>Ridgeia</taxon>
    </lineage>
</organism>
<comment type="caution">
    <text evidence="5">Lacks conserved residue(s) required for the propagation of feature annotation.</text>
</comment>
<dbReference type="InterPro" id="IPR018097">
    <property type="entry name" value="EGF_Ca-bd_CS"/>
</dbReference>
<evidence type="ECO:0000256" key="2">
    <source>
        <dbReference type="ARBA" id="ARBA00022729"/>
    </source>
</evidence>
<dbReference type="PANTHER" id="PTHR12916">
    <property type="entry name" value="CYTOCHROME C OXIDASE POLYPEPTIDE VIC-2"/>
    <property type="match status" value="1"/>
</dbReference>
<dbReference type="SUPFAM" id="SSF57196">
    <property type="entry name" value="EGF/Laminin"/>
    <property type="match status" value="2"/>
</dbReference>
<dbReference type="Pfam" id="PF00008">
    <property type="entry name" value="EGF"/>
    <property type="match status" value="1"/>
</dbReference>
<comment type="caution">
    <text evidence="7">The sequence shown here is derived from an EMBL/GenBank/DDBJ whole genome shotgun (WGS) entry which is preliminary data.</text>
</comment>
<evidence type="ECO:0000313" key="8">
    <source>
        <dbReference type="Proteomes" id="UP001209878"/>
    </source>
</evidence>
<feature type="disulfide bond" evidence="5">
    <location>
        <begin position="133"/>
        <end position="150"/>
    </location>
</feature>
<dbReference type="AlphaFoldDB" id="A0AAD9MSV7"/>
<dbReference type="GO" id="GO:0005112">
    <property type="term" value="F:Notch binding"/>
    <property type="evidence" value="ECO:0007669"/>
    <property type="project" value="TreeGrafter"/>
</dbReference>
<gene>
    <name evidence="7" type="ORF">NP493_5118g00007</name>
</gene>
<dbReference type="PROSITE" id="PS01186">
    <property type="entry name" value="EGF_2"/>
    <property type="match status" value="1"/>
</dbReference>
<evidence type="ECO:0000256" key="5">
    <source>
        <dbReference type="PROSITE-ProRule" id="PRU00076"/>
    </source>
</evidence>
<dbReference type="InterPro" id="IPR001881">
    <property type="entry name" value="EGF-like_Ca-bd_dom"/>
</dbReference>
<evidence type="ECO:0000256" key="4">
    <source>
        <dbReference type="ARBA" id="ARBA00023157"/>
    </source>
</evidence>
<dbReference type="PROSITE" id="PS00010">
    <property type="entry name" value="ASX_HYDROXYL"/>
    <property type="match status" value="2"/>
</dbReference>
<keyword evidence="8" id="KW-1185">Reference proteome</keyword>
<feature type="domain" description="EGF-like" evidence="6">
    <location>
        <begin position="124"/>
        <end position="156"/>
    </location>
</feature>